<comment type="caution">
    <text evidence="2">The sequence shown here is derived from an EMBL/GenBank/DDBJ whole genome shotgun (WGS) entry which is preliminary data.</text>
</comment>
<dbReference type="PANTHER" id="PTHR35509">
    <property type="entry name" value="DOMAIN PROTEIN, PUTATIVE (DUF1995)-RELATED"/>
    <property type="match status" value="1"/>
</dbReference>
<dbReference type="OrthoDB" id="482920at2"/>
<protein>
    <recommendedName>
        <fullName evidence="1">DUF1995 domain-containing protein</fullName>
    </recommendedName>
</protein>
<evidence type="ECO:0000259" key="1">
    <source>
        <dbReference type="Pfam" id="PF09353"/>
    </source>
</evidence>
<dbReference type="Proteomes" id="UP000030598">
    <property type="component" value="Unassembled WGS sequence"/>
</dbReference>
<dbReference type="RefSeq" id="WP_032524444.1">
    <property type="nucleotide sequence ID" value="NZ_CP138934.1"/>
</dbReference>
<gene>
    <name evidence="2" type="ORF">EU91_0946</name>
</gene>
<dbReference type="STRING" id="59925.EU91_0946"/>
<dbReference type="EMBL" id="JNAH01000004">
    <property type="protein sequence ID" value="KGF87911.1"/>
    <property type="molecule type" value="Genomic_DNA"/>
</dbReference>
<sequence>METNYRLPKDLNESLKNMEDAISPSLLDSNKRFTIEFNFEGLKFNRIGITIYKILAKNNNVFITFADQGAVALAQRDYPDIKDKIFTFKSFNESNNINNIDSVMISILPQPYDFDSFEPMSDNYQGKHYSLNPKFEDANIGIGSVIRERRKNFVKTWKNIYFLQPLNKAALMHIYPNNWLLFKEENKKYFFKKEFEIKPDNESIFINL</sequence>
<evidence type="ECO:0000313" key="2">
    <source>
        <dbReference type="EMBL" id="KGF87911.1"/>
    </source>
</evidence>
<dbReference type="eggNOG" id="ENOG5030VIE">
    <property type="taxonomic scope" value="Bacteria"/>
</dbReference>
<evidence type="ECO:0000313" key="3">
    <source>
        <dbReference type="Proteomes" id="UP000030598"/>
    </source>
</evidence>
<organism evidence="2 3">
    <name type="scientific">Prochlorococcus marinus str. GP2</name>
    <dbReference type="NCBI Taxonomy" id="59925"/>
    <lineage>
        <taxon>Bacteria</taxon>
        <taxon>Bacillati</taxon>
        <taxon>Cyanobacteriota</taxon>
        <taxon>Cyanophyceae</taxon>
        <taxon>Synechococcales</taxon>
        <taxon>Prochlorococcaceae</taxon>
        <taxon>Prochlorococcus</taxon>
    </lineage>
</organism>
<dbReference type="PANTHER" id="PTHR35509:SF1">
    <property type="entry name" value="DOMAIN PROTEIN, PUTATIVE (DUF1995)-RELATED"/>
    <property type="match status" value="1"/>
</dbReference>
<reference evidence="3" key="1">
    <citation type="journal article" date="2014" name="Sci. Data">
        <title>Genomes of diverse isolates of the marine cyanobacterium Prochlorococcus.</title>
        <authorList>
            <person name="Biller S."/>
            <person name="Berube P."/>
            <person name="Thompson J."/>
            <person name="Kelly L."/>
            <person name="Roggensack S."/>
            <person name="Awad L."/>
            <person name="Roache-Johnson K."/>
            <person name="Ding H."/>
            <person name="Giovannoni S.J."/>
            <person name="Moore L.R."/>
            <person name="Chisholm S.W."/>
        </authorList>
    </citation>
    <scope>NUCLEOTIDE SEQUENCE [LARGE SCALE GENOMIC DNA]</scope>
    <source>
        <strain evidence="3">GP2</strain>
    </source>
</reference>
<feature type="domain" description="DUF1995" evidence="1">
    <location>
        <begin position="8"/>
        <end position="203"/>
    </location>
</feature>
<proteinExistence type="predicted"/>
<dbReference type="InterPro" id="IPR018962">
    <property type="entry name" value="DUF1995"/>
</dbReference>
<accession>A0A0A1ZH73</accession>
<name>A0A0A1ZH73_PROMR</name>
<dbReference type="Pfam" id="PF09353">
    <property type="entry name" value="DUF1995"/>
    <property type="match status" value="1"/>
</dbReference>
<dbReference type="InterPro" id="IPR053021">
    <property type="entry name" value="Chloroplast_ADK"/>
</dbReference>
<dbReference type="AlphaFoldDB" id="A0A0A1ZH73"/>